<dbReference type="SUPFAM" id="SSF46626">
    <property type="entry name" value="Cytochrome c"/>
    <property type="match status" value="1"/>
</dbReference>
<dbReference type="InterPro" id="IPR036909">
    <property type="entry name" value="Cyt_c-like_dom_sf"/>
</dbReference>
<evidence type="ECO:0000313" key="7">
    <source>
        <dbReference type="EMBL" id="NDP48496.1"/>
    </source>
</evidence>
<name>A0A7C9JY54_9PROT</name>
<sequence>MKRFLMGVLTTLIVGAGVGAWFVYSGLFDVSADTPHNTLVYRMIETARDNAIDRQVRDAIVPANLADDERIRRGAGNYAAMCVECHLAPGKSNSEIRMGLYPEPPDLAQPGKADAAARQFWVIKHGIKASGMPAWSKGGIEDESIWDIVAFLQKMPTLNADQYAALVESSEGHSHGGPAGGDNHHDEAASAHAPHDAAESEHGHAEKTAPVAAKKKPHDLTDGHAH</sequence>
<evidence type="ECO:0000256" key="3">
    <source>
        <dbReference type="ARBA" id="ARBA00023004"/>
    </source>
</evidence>
<dbReference type="InterPro" id="IPR009056">
    <property type="entry name" value="Cyt_c-like_dom"/>
</dbReference>
<evidence type="ECO:0000256" key="2">
    <source>
        <dbReference type="ARBA" id="ARBA00022723"/>
    </source>
</evidence>
<feature type="domain" description="Cytochrome c" evidence="6">
    <location>
        <begin position="69"/>
        <end position="156"/>
    </location>
</feature>
<dbReference type="AlphaFoldDB" id="A0A7C9JY54"/>
<feature type="compositionally biased region" description="Basic and acidic residues" evidence="5">
    <location>
        <begin position="182"/>
        <end position="207"/>
    </location>
</feature>
<dbReference type="GO" id="GO:0046872">
    <property type="term" value="F:metal ion binding"/>
    <property type="evidence" value="ECO:0007669"/>
    <property type="project" value="UniProtKB-KW"/>
</dbReference>
<evidence type="ECO:0000259" key="6">
    <source>
        <dbReference type="PROSITE" id="PS51007"/>
    </source>
</evidence>
<keyword evidence="3 4" id="KW-0408">Iron</keyword>
<evidence type="ECO:0000313" key="8">
    <source>
        <dbReference type="Proteomes" id="UP000483432"/>
    </source>
</evidence>
<accession>A0A7C9JY54</accession>
<dbReference type="EMBL" id="JAAFGW010000123">
    <property type="protein sequence ID" value="NDP48496.1"/>
    <property type="molecule type" value="Genomic_DNA"/>
</dbReference>
<gene>
    <name evidence="7" type="ORF">GZ085_08940</name>
</gene>
<keyword evidence="2 4" id="KW-0479">Metal-binding</keyword>
<dbReference type="Gene3D" id="1.10.760.10">
    <property type="entry name" value="Cytochrome c-like domain"/>
    <property type="match status" value="1"/>
</dbReference>
<keyword evidence="1 4" id="KW-0349">Heme</keyword>
<comment type="caution">
    <text evidence="7">The sequence shown here is derived from an EMBL/GenBank/DDBJ whole genome shotgun (WGS) entry which is preliminary data.</text>
</comment>
<evidence type="ECO:0000256" key="1">
    <source>
        <dbReference type="ARBA" id="ARBA00022617"/>
    </source>
</evidence>
<feature type="region of interest" description="Disordered" evidence="5">
    <location>
        <begin position="168"/>
        <end position="226"/>
    </location>
</feature>
<reference evidence="7 8" key="1">
    <citation type="submission" date="2019-09" db="EMBL/GenBank/DDBJ databases">
        <title>H2 Metabolism Revealed by Metagenomic Analysis in Subglacial Sediment of East Antarctica.</title>
        <authorList>
            <person name="Yang Z."/>
            <person name="Zhang Y."/>
            <person name="Lv Y."/>
            <person name="Yan W."/>
            <person name="Xiao X."/>
            <person name="Sun B."/>
            <person name="Ma H."/>
        </authorList>
    </citation>
    <scope>NUCLEOTIDE SEQUENCE [LARGE SCALE GENOMIC DNA]</scope>
    <source>
        <strain evidence="7">Bin2_2</strain>
    </source>
</reference>
<evidence type="ECO:0000256" key="4">
    <source>
        <dbReference type="PROSITE-ProRule" id="PRU00433"/>
    </source>
</evidence>
<organism evidence="7 8">
    <name type="scientific">Sulfuriferula multivorans</name>
    <dbReference type="NCBI Taxonomy" id="1559896"/>
    <lineage>
        <taxon>Bacteria</taxon>
        <taxon>Pseudomonadati</taxon>
        <taxon>Pseudomonadota</taxon>
        <taxon>Betaproteobacteria</taxon>
        <taxon>Nitrosomonadales</taxon>
        <taxon>Sulfuricellaceae</taxon>
        <taxon>Sulfuriferula</taxon>
    </lineage>
</organism>
<proteinExistence type="predicted"/>
<evidence type="ECO:0000256" key="5">
    <source>
        <dbReference type="SAM" id="MobiDB-lite"/>
    </source>
</evidence>
<protein>
    <submittedName>
        <fullName evidence="7">Cytochrome c</fullName>
    </submittedName>
</protein>
<dbReference type="PROSITE" id="PS51007">
    <property type="entry name" value="CYTC"/>
    <property type="match status" value="1"/>
</dbReference>
<dbReference type="GO" id="GO:0009055">
    <property type="term" value="F:electron transfer activity"/>
    <property type="evidence" value="ECO:0007669"/>
    <property type="project" value="InterPro"/>
</dbReference>
<dbReference type="Proteomes" id="UP000483432">
    <property type="component" value="Unassembled WGS sequence"/>
</dbReference>
<dbReference type="GO" id="GO:0020037">
    <property type="term" value="F:heme binding"/>
    <property type="evidence" value="ECO:0007669"/>
    <property type="project" value="InterPro"/>
</dbReference>
<dbReference type="Pfam" id="PF13442">
    <property type="entry name" value="Cytochrome_CBB3"/>
    <property type="match status" value="1"/>
</dbReference>